<evidence type="ECO:0000313" key="4">
    <source>
        <dbReference type="EMBL" id="TWH83885.1"/>
    </source>
</evidence>
<dbReference type="EMBL" id="VLKH01000001">
    <property type="protein sequence ID" value="TWH83885.1"/>
    <property type="molecule type" value="Genomic_DNA"/>
</dbReference>
<reference evidence="4 5" key="1">
    <citation type="submission" date="2019-07" db="EMBL/GenBank/DDBJ databases">
        <title>Genomic Encyclopedia of Type Strains, Phase I: the one thousand microbial genomes (KMG-I) project.</title>
        <authorList>
            <person name="Kyrpides N."/>
        </authorList>
    </citation>
    <scope>NUCLEOTIDE SEQUENCE [LARGE SCALE GENOMIC DNA]</scope>
    <source>
        <strain evidence="4 5">DSM 13558</strain>
    </source>
</reference>
<protein>
    <submittedName>
        <fullName evidence="4">Nucleoside-binding protein</fullName>
    </submittedName>
</protein>
<feature type="chain" id="PRO_5038831389" evidence="2">
    <location>
        <begin position="21"/>
        <end position="394"/>
    </location>
</feature>
<dbReference type="GO" id="GO:0005886">
    <property type="term" value="C:plasma membrane"/>
    <property type="evidence" value="ECO:0007669"/>
    <property type="project" value="InterPro"/>
</dbReference>
<gene>
    <name evidence="4" type="ORF">LY60_00502</name>
</gene>
<feature type="domain" description="ABC transporter substrate-binding protein PnrA-like" evidence="3">
    <location>
        <begin position="68"/>
        <end position="343"/>
    </location>
</feature>
<dbReference type="OrthoDB" id="9769871at2"/>
<evidence type="ECO:0000259" key="3">
    <source>
        <dbReference type="Pfam" id="PF02608"/>
    </source>
</evidence>
<dbReference type="InterPro" id="IPR052910">
    <property type="entry name" value="ABC-Purine-Binding"/>
</dbReference>
<dbReference type="RefSeq" id="WP_145079468.1">
    <property type="nucleotide sequence ID" value="NZ_DAMBUX010000006.1"/>
</dbReference>
<name>A0A562JLQ2_9FIRM</name>
<keyword evidence="1 2" id="KW-0732">Signal</keyword>
<dbReference type="PROSITE" id="PS51257">
    <property type="entry name" value="PROKAR_LIPOPROTEIN"/>
    <property type="match status" value="1"/>
</dbReference>
<evidence type="ECO:0000313" key="5">
    <source>
        <dbReference type="Proteomes" id="UP000315343"/>
    </source>
</evidence>
<feature type="signal peptide" evidence="2">
    <location>
        <begin position="1"/>
        <end position="20"/>
    </location>
</feature>
<dbReference type="Pfam" id="PF02608">
    <property type="entry name" value="Bmp"/>
    <property type="match status" value="1"/>
</dbReference>
<dbReference type="AlphaFoldDB" id="A0A562JLQ2"/>
<proteinExistence type="predicted"/>
<dbReference type="Gene3D" id="3.40.50.2300">
    <property type="match status" value="2"/>
</dbReference>
<dbReference type="PANTHER" id="PTHR43208:SF1">
    <property type="entry name" value="ABC TRANSPORTER SUBSTRATE-BINDING PROTEIN"/>
    <property type="match status" value="1"/>
</dbReference>
<evidence type="ECO:0000256" key="1">
    <source>
        <dbReference type="ARBA" id="ARBA00022729"/>
    </source>
</evidence>
<accession>A0A562JLQ2</accession>
<dbReference type="CDD" id="cd19963">
    <property type="entry name" value="PBP1_BMP-like"/>
    <property type="match status" value="1"/>
</dbReference>
<dbReference type="PANTHER" id="PTHR43208">
    <property type="entry name" value="ABC TRANSPORTER SUBSTRATE-BINDING PROTEIN"/>
    <property type="match status" value="1"/>
</dbReference>
<evidence type="ECO:0000256" key="2">
    <source>
        <dbReference type="SAM" id="SignalP"/>
    </source>
</evidence>
<keyword evidence="5" id="KW-1185">Reference proteome</keyword>
<dbReference type="Proteomes" id="UP000315343">
    <property type="component" value="Unassembled WGS sequence"/>
</dbReference>
<dbReference type="InterPro" id="IPR003760">
    <property type="entry name" value="PnrA-like"/>
</dbReference>
<sequence length="394" mass="42129">MKKFISILLTLLLTLSLFTACSSKTEEPAKQEPAAEAPAAEKPAEATGVLPAIAKEDIKIGVIHIGNPADGSGYTFAHDQGIVGMQKALGLDDSQIIRKNNVNDTDPTATETAILECIEEGANIIFGTSWGYMDTMEALAEEYPEVIFSHGTGYKGNNANFNNYFGRIYQARYLSGIAAGLKTKSNLIGYVAAMGQDNSEVTGGVNAFAMGVNSVNPDAKVYVKVTNSWFSPEEETNAAKALLAEGCDVIAQHCDTPNPQLEAEKAGAFGVGYNSDMSKDAPKATLTSAVWNWSAYYTWAVEHAINGTWTGENYYGGMKEGLVDIAPLNESIVAEGTKEAIEAARASMLDGSFNVFDGVIETNDGKTVGEEGKTLDDATITGNIKWYYKTVTVK</sequence>
<comment type="caution">
    <text evidence="4">The sequence shown here is derived from an EMBL/GenBank/DDBJ whole genome shotgun (WGS) entry which is preliminary data.</text>
</comment>
<organism evidence="4 5">
    <name type="scientific">Sedimentibacter saalensis</name>
    <dbReference type="NCBI Taxonomy" id="130788"/>
    <lineage>
        <taxon>Bacteria</taxon>
        <taxon>Bacillati</taxon>
        <taxon>Bacillota</taxon>
        <taxon>Tissierellia</taxon>
        <taxon>Sedimentibacter</taxon>
    </lineage>
</organism>